<name>A0A382K9A1_9ZZZZ</name>
<gene>
    <name evidence="2" type="ORF">METZ01_LOCUS273762</name>
</gene>
<evidence type="ECO:0000256" key="1">
    <source>
        <dbReference type="SAM" id="MobiDB-lite"/>
    </source>
</evidence>
<organism evidence="2">
    <name type="scientific">marine metagenome</name>
    <dbReference type="NCBI Taxonomy" id="408172"/>
    <lineage>
        <taxon>unclassified sequences</taxon>
        <taxon>metagenomes</taxon>
        <taxon>ecological metagenomes</taxon>
    </lineage>
</organism>
<sequence>MPDLRLTKFHFTPHGNPAPPRPRRPEANTSLRTVSCGATTPSPAFLGLSRKTFFKVL</sequence>
<feature type="region of interest" description="Disordered" evidence="1">
    <location>
        <begin position="1"/>
        <end position="28"/>
    </location>
</feature>
<dbReference type="EMBL" id="UINC01079167">
    <property type="protein sequence ID" value="SVC20908.1"/>
    <property type="molecule type" value="Genomic_DNA"/>
</dbReference>
<evidence type="ECO:0000313" key="2">
    <source>
        <dbReference type="EMBL" id="SVC20908.1"/>
    </source>
</evidence>
<proteinExistence type="predicted"/>
<reference evidence="2" key="1">
    <citation type="submission" date="2018-05" db="EMBL/GenBank/DDBJ databases">
        <authorList>
            <person name="Lanie J.A."/>
            <person name="Ng W.-L."/>
            <person name="Kazmierczak K.M."/>
            <person name="Andrzejewski T.M."/>
            <person name="Davidsen T.M."/>
            <person name="Wayne K.J."/>
            <person name="Tettelin H."/>
            <person name="Glass J.I."/>
            <person name="Rusch D."/>
            <person name="Podicherti R."/>
            <person name="Tsui H.-C.T."/>
            <person name="Winkler M.E."/>
        </authorList>
    </citation>
    <scope>NUCLEOTIDE SEQUENCE</scope>
</reference>
<accession>A0A382K9A1</accession>
<protein>
    <submittedName>
        <fullName evidence="2">Uncharacterized protein</fullName>
    </submittedName>
</protein>
<dbReference type="AlphaFoldDB" id="A0A382K9A1"/>